<dbReference type="Proteomes" id="UP000194977">
    <property type="component" value="Unassembled WGS sequence"/>
</dbReference>
<proteinExistence type="inferred from homology"/>
<sequence>MAKVISKWLLIIRLSFADLWYDKKVSFCIIASVISVITPLLLLFSLKYGVVSQLRHQLLNDPQNLEVKIVGNLHLDDAMFDWISKQPETAFVIPLTRSLNTQADLMKDSSHFVGNAEIIPTASGDPLTNDLPNIDNEKKVLLSTLSAEKMQVNVGSRIKLIITRQLDGKFEKGVTELEVIGIIPENRYSRTAAFVSLNFLIAMENFYDGYQSNLFATDAGKLNPPNHTSFARARIYANSIDNVAPLSFKLREKHIETRTQSNAIENIKAIDRVFSFIFSVIAITAGFGCILSFTGSFLSNIERKRKDIAFMCLLGFQSKNIMLYLINQAVILSCLAFIVSIFLFLLGNHAFNSVLGKNLISQPIVSRLQFYHLVVAFMLTMLIACIVVVIGGQRAIKIQPAESLREV</sequence>
<feature type="transmembrane region" description="Helical" evidence="7">
    <location>
        <begin position="370"/>
        <end position="390"/>
    </location>
</feature>
<dbReference type="AlphaFoldDB" id="A0A242NKP5"/>
<evidence type="ECO:0000313" key="12">
    <source>
        <dbReference type="Proteomes" id="UP000194977"/>
    </source>
</evidence>
<dbReference type="InterPro" id="IPR051447">
    <property type="entry name" value="Lipoprotein-release_system"/>
</dbReference>
<reference evidence="11 12" key="1">
    <citation type="submission" date="2017-03" db="EMBL/GenBank/DDBJ databases">
        <title>Comparative genomics of honeybee gut symbionts reveal geographically distinct and subgroup specific antibiotic resistance.</title>
        <authorList>
            <person name="Ludvigsen J."/>
            <person name="Porcellato D."/>
            <person name="Labee-Lund T.M."/>
            <person name="Amdam G.V."/>
            <person name="Rudi K."/>
        </authorList>
    </citation>
    <scope>NUCLEOTIDE SEQUENCE [LARGE SCALE GENOMIC DNA]</scope>
    <source>
        <strain evidence="9 12">A-7-12</strain>
        <strain evidence="10 11">A-9-12</strain>
    </source>
</reference>
<name>A0A242NKP5_9GAMM</name>
<evidence type="ECO:0000313" key="9">
    <source>
        <dbReference type="EMBL" id="OTQ00506.1"/>
    </source>
</evidence>
<evidence type="ECO:0000256" key="1">
    <source>
        <dbReference type="ARBA" id="ARBA00004651"/>
    </source>
</evidence>
<gene>
    <name evidence="10" type="ORF">B6C91_04555</name>
    <name evidence="9" type="ORF">B6D08_04055</name>
</gene>
<feature type="transmembrane region" description="Helical" evidence="7">
    <location>
        <begin position="25"/>
        <end position="46"/>
    </location>
</feature>
<feature type="domain" description="ABC3 transporter permease C-terminal" evidence="8">
    <location>
        <begin position="280"/>
        <end position="400"/>
    </location>
</feature>
<accession>A0A242NKP5</accession>
<comment type="subcellular location">
    <subcellularLocation>
        <location evidence="1">Cell membrane</location>
        <topology evidence="1">Multi-pass membrane protein</topology>
    </subcellularLocation>
</comment>
<dbReference type="PANTHER" id="PTHR30489:SF0">
    <property type="entry name" value="LIPOPROTEIN-RELEASING SYSTEM TRANSMEMBRANE PROTEIN LOLE"/>
    <property type="match status" value="1"/>
</dbReference>
<organism evidence="9 12">
    <name type="scientific">Gilliamella apicola</name>
    <dbReference type="NCBI Taxonomy" id="1196095"/>
    <lineage>
        <taxon>Bacteria</taxon>
        <taxon>Pseudomonadati</taxon>
        <taxon>Pseudomonadota</taxon>
        <taxon>Gammaproteobacteria</taxon>
        <taxon>Orbales</taxon>
        <taxon>Orbaceae</taxon>
        <taxon>Gilliamella</taxon>
    </lineage>
</organism>
<keyword evidence="11" id="KW-1185">Reference proteome</keyword>
<dbReference type="OrthoDB" id="5410375at2"/>
<comment type="caution">
    <text evidence="9">The sequence shown here is derived from an EMBL/GenBank/DDBJ whole genome shotgun (WGS) entry which is preliminary data.</text>
</comment>
<keyword evidence="3" id="KW-1003">Cell membrane</keyword>
<keyword evidence="5 7" id="KW-1133">Transmembrane helix</keyword>
<dbReference type="GO" id="GO:0098797">
    <property type="term" value="C:plasma membrane protein complex"/>
    <property type="evidence" value="ECO:0007669"/>
    <property type="project" value="TreeGrafter"/>
</dbReference>
<dbReference type="Pfam" id="PF02687">
    <property type="entry name" value="FtsX"/>
    <property type="match status" value="1"/>
</dbReference>
<keyword evidence="4 7" id="KW-0812">Transmembrane</keyword>
<comment type="similarity">
    <text evidence="2">Belongs to the ABC-4 integral membrane protein family. LolC/E subfamily.</text>
</comment>
<evidence type="ECO:0000256" key="4">
    <source>
        <dbReference type="ARBA" id="ARBA00022692"/>
    </source>
</evidence>
<dbReference type="InterPro" id="IPR003838">
    <property type="entry name" value="ABC3_permease_C"/>
</dbReference>
<dbReference type="PANTHER" id="PTHR30489">
    <property type="entry name" value="LIPOPROTEIN-RELEASING SYSTEM TRANSMEMBRANE PROTEIN LOLE"/>
    <property type="match status" value="1"/>
</dbReference>
<evidence type="ECO:0000313" key="10">
    <source>
        <dbReference type="EMBL" id="OTQ10726.1"/>
    </source>
</evidence>
<protein>
    <submittedName>
        <fullName evidence="9">ABC transporter permease</fullName>
    </submittedName>
</protein>
<keyword evidence="6 7" id="KW-0472">Membrane</keyword>
<dbReference type="EMBL" id="NART01000013">
    <property type="protein sequence ID" value="OTQ10726.1"/>
    <property type="molecule type" value="Genomic_DNA"/>
</dbReference>
<evidence type="ECO:0000313" key="11">
    <source>
        <dbReference type="Proteomes" id="UP000194800"/>
    </source>
</evidence>
<evidence type="ECO:0000256" key="5">
    <source>
        <dbReference type="ARBA" id="ARBA00022989"/>
    </source>
</evidence>
<evidence type="ECO:0000256" key="2">
    <source>
        <dbReference type="ARBA" id="ARBA00005236"/>
    </source>
</evidence>
<evidence type="ECO:0000259" key="8">
    <source>
        <dbReference type="Pfam" id="PF02687"/>
    </source>
</evidence>
<dbReference type="Proteomes" id="UP000194800">
    <property type="component" value="Unassembled WGS sequence"/>
</dbReference>
<evidence type="ECO:0000256" key="7">
    <source>
        <dbReference type="SAM" id="Phobius"/>
    </source>
</evidence>
<feature type="transmembrane region" description="Helical" evidence="7">
    <location>
        <begin position="276"/>
        <end position="301"/>
    </location>
</feature>
<evidence type="ECO:0000256" key="3">
    <source>
        <dbReference type="ARBA" id="ARBA00022475"/>
    </source>
</evidence>
<dbReference type="GO" id="GO:0044874">
    <property type="term" value="P:lipoprotein localization to outer membrane"/>
    <property type="evidence" value="ECO:0007669"/>
    <property type="project" value="TreeGrafter"/>
</dbReference>
<feature type="transmembrane region" description="Helical" evidence="7">
    <location>
        <begin position="322"/>
        <end position="350"/>
    </location>
</feature>
<dbReference type="EMBL" id="NARP01000008">
    <property type="protein sequence ID" value="OTQ00506.1"/>
    <property type="molecule type" value="Genomic_DNA"/>
</dbReference>
<dbReference type="RefSeq" id="WP_086271416.1">
    <property type="nucleotide sequence ID" value="NZ_MZNE01000001.1"/>
</dbReference>
<evidence type="ECO:0000256" key="6">
    <source>
        <dbReference type="ARBA" id="ARBA00023136"/>
    </source>
</evidence>